<protein>
    <submittedName>
        <fullName evidence="1">Uncharacterized protein</fullName>
    </submittedName>
</protein>
<keyword evidence="2" id="KW-1185">Reference proteome</keyword>
<dbReference type="Proteomes" id="UP000799755">
    <property type="component" value="Unassembled WGS sequence"/>
</dbReference>
<evidence type="ECO:0000313" key="1">
    <source>
        <dbReference type="EMBL" id="KAF2475500.1"/>
    </source>
</evidence>
<gene>
    <name evidence="1" type="ORF">BDR25DRAFT_322670</name>
</gene>
<accession>A0ACB6R8Y2</accession>
<dbReference type="EMBL" id="MU003496">
    <property type="protein sequence ID" value="KAF2475500.1"/>
    <property type="molecule type" value="Genomic_DNA"/>
</dbReference>
<reference evidence="1" key="1">
    <citation type="journal article" date="2020" name="Stud. Mycol.">
        <title>101 Dothideomycetes genomes: a test case for predicting lifestyles and emergence of pathogens.</title>
        <authorList>
            <person name="Haridas S."/>
            <person name="Albert R."/>
            <person name="Binder M."/>
            <person name="Bloem J."/>
            <person name="Labutti K."/>
            <person name="Salamov A."/>
            <person name="Andreopoulos B."/>
            <person name="Baker S."/>
            <person name="Barry K."/>
            <person name="Bills G."/>
            <person name="Bluhm B."/>
            <person name="Cannon C."/>
            <person name="Castanera R."/>
            <person name="Culley D."/>
            <person name="Daum C."/>
            <person name="Ezra D."/>
            <person name="Gonzalez J."/>
            <person name="Henrissat B."/>
            <person name="Kuo A."/>
            <person name="Liang C."/>
            <person name="Lipzen A."/>
            <person name="Lutzoni F."/>
            <person name="Magnuson J."/>
            <person name="Mondo S."/>
            <person name="Nolan M."/>
            <person name="Ohm R."/>
            <person name="Pangilinan J."/>
            <person name="Park H.-J."/>
            <person name="Ramirez L."/>
            <person name="Alfaro M."/>
            <person name="Sun H."/>
            <person name="Tritt A."/>
            <person name="Yoshinaga Y."/>
            <person name="Zwiers L.-H."/>
            <person name="Turgeon B."/>
            <person name="Goodwin S."/>
            <person name="Spatafora J."/>
            <person name="Crous P."/>
            <person name="Grigoriev I."/>
        </authorList>
    </citation>
    <scope>NUCLEOTIDE SEQUENCE</scope>
    <source>
        <strain evidence="1">ATCC 200398</strain>
    </source>
</reference>
<proteinExistence type="predicted"/>
<comment type="caution">
    <text evidence="1">The sequence shown here is derived from an EMBL/GenBank/DDBJ whole genome shotgun (WGS) entry which is preliminary data.</text>
</comment>
<name>A0ACB6R8Y2_9PLEO</name>
<organism evidence="1 2">
    <name type="scientific">Lindgomyces ingoldianus</name>
    <dbReference type="NCBI Taxonomy" id="673940"/>
    <lineage>
        <taxon>Eukaryota</taxon>
        <taxon>Fungi</taxon>
        <taxon>Dikarya</taxon>
        <taxon>Ascomycota</taxon>
        <taxon>Pezizomycotina</taxon>
        <taxon>Dothideomycetes</taxon>
        <taxon>Pleosporomycetidae</taxon>
        <taxon>Pleosporales</taxon>
        <taxon>Lindgomycetaceae</taxon>
        <taxon>Lindgomyces</taxon>
    </lineage>
</organism>
<evidence type="ECO:0000313" key="2">
    <source>
        <dbReference type="Proteomes" id="UP000799755"/>
    </source>
</evidence>
<sequence length="177" mass="20304">MLFTFRRSVVPAVWFSRPPLPLYDPQAISDHFWKSIPEIWANTFKTNVERAYLMSVTFLSRFAKGREVNPKYTSTIINHGSICDASSKATFPQLTRMLAYNFVQTKVRVNRIAPRIFPSETQKVVIDKQMSDPVGRPANGFDMTAPILFPHRFRGAFYNEHTLHLSGRNNLVQPTAN</sequence>